<feature type="domain" description="LysM" evidence="11">
    <location>
        <begin position="407"/>
        <end position="450"/>
    </location>
</feature>
<evidence type="ECO:0000256" key="4">
    <source>
        <dbReference type="ARBA" id="ARBA00011901"/>
    </source>
</evidence>
<evidence type="ECO:0000256" key="2">
    <source>
        <dbReference type="ARBA" id="ARBA00004418"/>
    </source>
</evidence>
<dbReference type="InterPro" id="IPR050695">
    <property type="entry name" value="N-acetylmuramoyl_amidase_3"/>
</dbReference>
<dbReference type="Pfam" id="PF01476">
    <property type="entry name" value="LysM"/>
    <property type="match status" value="1"/>
</dbReference>
<dbReference type="SMART" id="SM00646">
    <property type="entry name" value="Ami_3"/>
    <property type="match status" value="1"/>
</dbReference>
<dbReference type="Gene3D" id="3.40.630.40">
    <property type="entry name" value="Zn-dependent exopeptidases"/>
    <property type="match status" value="1"/>
</dbReference>
<comment type="catalytic activity">
    <reaction evidence="1">
        <text>Hydrolyzes the link between N-acetylmuramoyl residues and L-amino acid residues in certain cell-wall glycopeptides.</text>
        <dbReference type="EC" id="3.5.1.28"/>
    </reaction>
</comment>
<dbReference type="PANTHER" id="PTHR30404">
    <property type="entry name" value="N-ACETYLMURAMOYL-L-ALANINE AMIDASE"/>
    <property type="match status" value="1"/>
</dbReference>
<proteinExistence type="inferred from homology"/>
<evidence type="ECO:0000256" key="7">
    <source>
        <dbReference type="ARBA" id="ARBA00022801"/>
    </source>
</evidence>
<dbReference type="FunFam" id="3.40.630.40:FF:000001">
    <property type="entry name" value="N-acetylmuramoyl-L-alanine amidase"/>
    <property type="match status" value="1"/>
</dbReference>
<dbReference type="Pfam" id="PF11741">
    <property type="entry name" value="AMIN"/>
    <property type="match status" value="1"/>
</dbReference>
<dbReference type="CDD" id="cd00118">
    <property type="entry name" value="LysM"/>
    <property type="match status" value="1"/>
</dbReference>
<evidence type="ECO:0000256" key="6">
    <source>
        <dbReference type="ARBA" id="ARBA00022764"/>
    </source>
</evidence>
<dbReference type="GO" id="GO:0009253">
    <property type="term" value="P:peptidoglycan catabolic process"/>
    <property type="evidence" value="ECO:0007669"/>
    <property type="project" value="InterPro"/>
</dbReference>
<dbReference type="InterPro" id="IPR036779">
    <property type="entry name" value="LysM_dom_sf"/>
</dbReference>
<dbReference type="PANTHER" id="PTHR30404:SF0">
    <property type="entry name" value="N-ACETYLMURAMOYL-L-ALANINE AMIDASE AMIC"/>
    <property type="match status" value="1"/>
</dbReference>
<evidence type="ECO:0000256" key="5">
    <source>
        <dbReference type="ARBA" id="ARBA00022729"/>
    </source>
</evidence>
<dbReference type="Gene3D" id="3.10.350.10">
    <property type="entry name" value="LysM domain"/>
    <property type="match status" value="1"/>
</dbReference>
<dbReference type="EMBL" id="FNNZ01000014">
    <property type="protein sequence ID" value="SDX11006.1"/>
    <property type="molecule type" value="Genomic_DNA"/>
</dbReference>
<dbReference type="InterPro" id="IPR021731">
    <property type="entry name" value="AMIN_dom"/>
</dbReference>
<dbReference type="AlphaFoldDB" id="A0A1H2Z0Y3"/>
<evidence type="ECO:0000313" key="12">
    <source>
        <dbReference type="EMBL" id="SDX11006.1"/>
    </source>
</evidence>
<keyword evidence="5 10" id="KW-0732">Signal</keyword>
<feature type="chain" id="PRO_5011592721" description="N-acetylmuramoyl-L-alanine amidase AmiC" evidence="10">
    <location>
        <begin position="25"/>
        <end position="454"/>
    </location>
</feature>
<evidence type="ECO:0000259" key="11">
    <source>
        <dbReference type="PROSITE" id="PS51782"/>
    </source>
</evidence>
<dbReference type="Proteomes" id="UP000198816">
    <property type="component" value="Unassembled WGS sequence"/>
</dbReference>
<reference evidence="13" key="1">
    <citation type="submission" date="2016-10" db="EMBL/GenBank/DDBJ databases">
        <authorList>
            <person name="Varghese N."/>
            <person name="Submissions S."/>
        </authorList>
    </citation>
    <scope>NUCLEOTIDE SEQUENCE [LARGE SCALE GENOMIC DNA]</scope>
    <source>
        <strain evidence="13">DSM 217</strain>
    </source>
</reference>
<comment type="subcellular location">
    <subcellularLocation>
        <location evidence="2">Periplasm</location>
    </subcellularLocation>
</comment>
<accession>A0A1H2Z0Y3</accession>
<keyword evidence="13" id="KW-1185">Reference proteome</keyword>
<sequence length="454" mass="48179">MLVNRLISPLLLLLLAVSAQCVCAEQASVQGTRVWTDPAKTRLVFETSSAITHRVFPLDDPDRLVIDLDDAVMQSNLPKVDLGDPLLVGLRGGVRGGSHLRIVLDLKQPVRAKSFALSPNERYGHRLVIDLTPKDGSSVRRVALPSFPNSAVRKGAGRPGRGPAVIVAIDAGHGGEDPGAIGSGGTLEKDVTLAIARELAKLVDREPGLEALMIRDGDYYVGLQERIAIARERRADLFVSIHADAFSSANAKGSSVYTLSYGGASSEAAKWLASRENSADLIGGVDLSTGDDLLANVLMDMTQNATIEHSTEAAAMVLANLGRLGVVHRGDVQRAGFAVLKAPDVPSILVETAFISNPDEEKRLRDRGHQRELAEAILAGVLGYFRKYPPHGMLVDASPQGGGGGAREYVIGPGDTLSGIAKQHSVSISALRARNGLNDDMIRVGQVLAIPEDS</sequence>
<dbReference type="GO" id="GO:0030288">
    <property type="term" value="C:outer membrane-bounded periplasmic space"/>
    <property type="evidence" value="ECO:0007669"/>
    <property type="project" value="TreeGrafter"/>
</dbReference>
<evidence type="ECO:0000313" key="13">
    <source>
        <dbReference type="Proteomes" id="UP000198816"/>
    </source>
</evidence>
<gene>
    <name evidence="12" type="ORF">SAMN05421783_11474</name>
</gene>
<dbReference type="GO" id="GO:0071555">
    <property type="term" value="P:cell wall organization"/>
    <property type="evidence" value="ECO:0007669"/>
    <property type="project" value="UniProtKB-KW"/>
</dbReference>
<dbReference type="PROSITE" id="PS51782">
    <property type="entry name" value="LYSM"/>
    <property type="match status" value="1"/>
</dbReference>
<name>A0A1H2Z0Y3_THIRO</name>
<dbReference type="Gene3D" id="2.60.40.3500">
    <property type="match status" value="1"/>
</dbReference>
<dbReference type="InterPro" id="IPR002508">
    <property type="entry name" value="MurNAc-LAA_cat"/>
</dbReference>
<feature type="signal peptide" evidence="10">
    <location>
        <begin position="1"/>
        <end position="24"/>
    </location>
</feature>
<dbReference type="InterPro" id="IPR018392">
    <property type="entry name" value="LysM"/>
</dbReference>
<organism evidence="12 13">
    <name type="scientific">Thiocapsa roseopersicina</name>
    <dbReference type="NCBI Taxonomy" id="1058"/>
    <lineage>
        <taxon>Bacteria</taxon>
        <taxon>Pseudomonadati</taxon>
        <taxon>Pseudomonadota</taxon>
        <taxon>Gammaproteobacteria</taxon>
        <taxon>Chromatiales</taxon>
        <taxon>Chromatiaceae</taxon>
        <taxon>Thiocapsa</taxon>
    </lineage>
</organism>
<dbReference type="EC" id="3.5.1.28" evidence="4"/>
<keyword evidence="7" id="KW-0378">Hydrolase</keyword>
<keyword evidence="8" id="KW-0961">Cell wall biogenesis/degradation</keyword>
<evidence type="ECO:0000256" key="10">
    <source>
        <dbReference type="SAM" id="SignalP"/>
    </source>
</evidence>
<protein>
    <recommendedName>
        <fullName evidence="9">N-acetylmuramoyl-L-alanine amidase AmiC</fullName>
        <ecNumber evidence="4">3.5.1.28</ecNumber>
    </recommendedName>
</protein>
<evidence type="ECO:0000256" key="3">
    <source>
        <dbReference type="ARBA" id="ARBA00010860"/>
    </source>
</evidence>
<dbReference type="SMART" id="SM00257">
    <property type="entry name" value="LysM"/>
    <property type="match status" value="1"/>
</dbReference>
<evidence type="ECO:0000256" key="9">
    <source>
        <dbReference type="ARBA" id="ARBA00074581"/>
    </source>
</evidence>
<keyword evidence="6" id="KW-0574">Periplasm</keyword>
<evidence type="ECO:0000256" key="1">
    <source>
        <dbReference type="ARBA" id="ARBA00001561"/>
    </source>
</evidence>
<dbReference type="Pfam" id="PF01520">
    <property type="entry name" value="Amidase_3"/>
    <property type="match status" value="1"/>
</dbReference>
<dbReference type="STRING" id="1058.SAMN05421783_11474"/>
<dbReference type="GO" id="GO:0008745">
    <property type="term" value="F:N-acetylmuramoyl-L-alanine amidase activity"/>
    <property type="evidence" value="ECO:0007669"/>
    <property type="project" value="UniProtKB-EC"/>
</dbReference>
<dbReference type="OrthoDB" id="9806267at2"/>
<evidence type="ECO:0000256" key="8">
    <source>
        <dbReference type="ARBA" id="ARBA00023316"/>
    </source>
</evidence>
<dbReference type="SUPFAM" id="SSF54106">
    <property type="entry name" value="LysM domain"/>
    <property type="match status" value="1"/>
</dbReference>
<dbReference type="CDD" id="cd02696">
    <property type="entry name" value="MurNAc-LAA"/>
    <property type="match status" value="1"/>
</dbReference>
<comment type="similarity">
    <text evidence="3">Belongs to the N-acetylmuramoyl-L-alanine amidase 3 family.</text>
</comment>
<dbReference type="SUPFAM" id="SSF53187">
    <property type="entry name" value="Zn-dependent exopeptidases"/>
    <property type="match status" value="1"/>
</dbReference>